<protein>
    <recommendedName>
        <fullName evidence="5">Flagellar assembly protein T N-terminal domain-containing protein</fullName>
    </recommendedName>
</protein>
<evidence type="ECO:0000313" key="4">
    <source>
        <dbReference type="Proteomes" id="UP001226867"/>
    </source>
</evidence>
<feature type="region of interest" description="Disordered" evidence="1">
    <location>
        <begin position="175"/>
        <end position="201"/>
    </location>
</feature>
<keyword evidence="2" id="KW-0732">Signal</keyword>
<accession>A0ABT9SEE1</accession>
<name>A0ABT9SEE1_9BURK</name>
<feature type="compositionally biased region" description="Polar residues" evidence="1">
    <location>
        <begin position="183"/>
        <end position="201"/>
    </location>
</feature>
<feature type="signal peptide" evidence="2">
    <location>
        <begin position="1"/>
        <end position="21"/>
    </location>
</feature>
<proteinExistence type="predicted"/>
<evidence type="ECO:0000256" key="2">
    <source>
        <dbReference type="SAM" id="SignalP"/>
    </source>
</evidence>
<gene>
    <name evidence="3" type="ORF">J2W36_004424</name>
</gene>
<evidence type="ECO:0000256" key="1">
    <source>
        <dbReference type="SAM" id="MobiDB-lite"/>
    </source>
</evidence>
<evidence type="ECO:0008006" key="5">
    <source>
        <dbReference type="Google" id="ProtNLM"/>
    </source>
</evidence>
<evidence type="ECO:0000313" key="3">
    <source>
        <dbReference type="EMBL" id="MDP9902148.1"/>
    </source>
</evidence>
<comment type="caution">
    <text evidence="3">The sequence shown here is derived from an EMBL/GenBank/DDBJ whole genome shotgun (WGS) entry which is preliminary data.</text>
</comment>
<dbReference type="RefSeq" id="WP_307691907.1">
    <property type="nucleotide sequence ID" value="NZ_JAUSRO010000016.1"/>
</dbReference>
<sequence>MQIARSLMAVFLACFAVASVAQVQQARGKASVTYQGRSVSADDKAKATQAAQLKAIDFYYAEAGESESENFDVVREKILANPDRYILESTVLGEEDTPDKRQYTVAVRVSLNVANLRNLVKSNSAVAKAGAAEKSQLVFVFVSREVASVKSFDDRVYKRVDQNVSVNARGVSTAKGTEGESIRGNQISTNESTSATADFSANRSRSIETGGSTVTRASEATYRLYPSANLNVVFTGMFARAGFEVIEAGMAEPATGGRFSVAKVEEDYQTGNDLKSATLQSIAAGMRTAGVPYVALGTLDVAPAGKDPVTGLVRVGVTVNAKVYNVSKAIPSTQAAVGPVQYAGVGPDESTARGSALTQAANNAARELTSQLTAKGIQ</sequence>
<dbReference type="EMBL" id="JAUSRO010000016">
    <property type="protein sequence ID" value="MDP9902148.1"/>
    <property type="molecule type" value="Genomic_DNA"/>
</dbReference>
<keyword evidence="4" id="KW-1185">Reference proteome</keyword>
<feature type="chain" id="PRO_5046706314" description="Flagellar assembly protein T N-terminal domain-containing protein" evidence="2">
    <location>
        <begin position="22"/>
        <end position="378"/>
    </location>
</feature>
<reference evidence="3 4" key="1">
    <citation type="submission" date="2023-07" db="EMBL/GenBank/DDBJ databases">
        <title>Sorghum-associated microbial communities from plants grown in Nebraska, USA.</title>
        <authorList>
            <person name="Schachtman D."/>
        </authorList>
    </citation>
    <scope>NUCLEOTIDE SEQUENCE [LARGE SCALE GENOMIC DNA]</scope>
    <source>
        <strain evidence="3 4">DS1607</strain>
    </source>
</reference>
<organism evidence="3 4">
    <name type="scientific">Variovorax ginsengisoli</name>
    <dbReference type="NCBI Taxonomy" id="363844"/>
    <lineage>
        <taxon>Bacteria</taxon>
        <taxon>Pseudomonadati</taxon>
        <taxon>Pseudomonadota</taxon>
        <taxon>Betaproteobacteria</taxon>
        <taxon>Burkholderiales</taxon>
        <taxon>Comamonadaceae</taxon>
        <taxon>Variovorax</taxon>
    </lineage>
</organism>
<dbReference type="Proteomes" id="UP001226867">
    <property type="component" value="Unassembled WGS sequence"/>
</dbReference>